<dbReference type="SMART" id="SM00490">
    <property type="entry name" value="HELICc"/>
    <property type="match status" value="1"/>
</dbReference>
<proteinExistence type="inferred from homology"/>
<dbReference type="Gene3D" id="3.40.50.300">
    <property type="entry name" value="P-loop containing nucleotide triphosphate hydrolases"/>
    <property type="match status" value="2"/>
</dbReference>
<dbReference type="Pfam" id="PF04408">
    <property type="entry name" value="WHD_HA2"/>
    <property type="match status" value="1"/>
</dbReference>
<evidence type="ECO:0000256" key="3">
    <source>
        <dbReference type="ARBA" id="ARBA00022723"/>
    </source>
</evidence>
<keyword evidence="4" id="KW-0547">Nucleotide-binding</keyword>
<dbReference type="Gene3D" id="1.20.120.1080">
    <property type="match status" value="1"/>
</dbReference>
<gene>
    <name evidence="24" type="primary">LOC725983</name>
</gene>
<accession>A0A8B8H4Y2</accession>
<evidence type="ECO:0000256" key="5">
    <source>
        <dbReference type="ARBA" id="ARBA00022771"/>
    </source>
</evidence>
<dbReference type="GO" id="GO:0003724">
    <property type="term" value="F:RNA helicase activity"/>
    <property type="evidence" value="ECO:0007669"/>
    <property type="project" value="UniProtKB-EC"/>
</dbReference>
<keyword evidence="3 15" id="KW-0479">Metal-binding</keyword>
<evidence type="ECO:0000256" key="15">
    <source>
        <dbReference type="PROSITE-ProRule" id="PRU00723"/>
    </source>
</evidence>
<feature type="domain" description="Helicase ATP-binding" evidence="20">
    <location>
        <begin position="438"/>
        <end position="607"/>
    </location>
</feature>
<keyword evidence="6" id="KW-0378">Hydrolase</keyword>
<dbReference type="SUPFAM" id="SSF46934">
    <property type="entry name" value="UBA-like"/>
    <property type="match status" value="1"/>
</dbReference>
<evidence type="ECO:0000256" key="10">
    <source>
        <dbReference type="ARBA" id="ARBA00023054"/>
    </source>
</evidence>
<keyword evidence="8 15" id="KW-0862">Zinc</keyword>
<dbReference type="SMART" id="SM00356">
    <property type="entry name" value="ZnF_C3H1"/>
    <property type="match status" value="1"/>
</dbReference>
<evidence type="ECO:0000256" key="2">
    <source>
        <dbReference type="ARBA" id="ARBA00012552"/>
    </source>
</evidence>
<dbReference type="InterPro" id="IPR011545">
    <property type="entry name" value="DEAD/DEAH_box_helicase_dom"/>
</dbReference>
<dbReference type="GO" id="GO:0005524">
    <property type="term" value="F:ATP binding"/>
    <property type="evidence" value="ECO:0007669"/>
    <property type="project" value="UniProtKB-KW"/>
</dbReference>
<keyword evidence="7 24" id="KW-0347">Helicase</keyword>
<dbReference type="InterPro" id="IPR016135">
    <property type="entry name" value="UBQ-conjugating_enzyme/RWD"/>
</dbReference>
<dbReference type="PANTHER" id="PTHR18934:SF145">
    <property type="entry name" value="ATP-DEPENDENT RNA HELICASE DHX57-RELATED"/>
    <property type="match status" value="1"/>
</dbReference>
<evidence type="ECO:0000256" key="4">
    <source>
        <dbReference type="ARBA" id="ARBA00022741"/>
    </source>
</evidence>
<dbReference type="InterPro" id="IPR000571">
    <property type="entry name" value="Znf_CCCH"/>
</dbReference>
<dbReference type="InterPro" id="IPR015940">
    <property type="entry name" value="UBA"/>
</dbReference>
<accession>A0A7M7MPR8</accession>
<evidence type="ECO:0000313" key="23">
    <source>
        <dbReference type="Proteomes" id="UP000005203"/>
    </source>
</evidence>
<dbReference type="CDD" id="cd17917">
    <property type="entry name" value="DEXHc_RHA-like"/>
    <property type="match status" value="1"/>
</dbReference>
<sequence length="1253" mass="145578">MNHTDIELMNDVILEERHVKRNNTNVSAKNKNKNNNPHISSKLKVELQTLRISEESEQQLYNTLKHIYGSSFKLSDASEFENKRSNLGKQYWMERGNLIIKGIVDYSSKNNKPKTEEQISRQFATSKLKSYGFHHSHCMEALIHTEGDVGKALEVLFYKYYELENIVKNKIPDDIETIELLEKRNEEREALESIYGNMFTEKIKNQIWIVQVKLDYLVRNDEIEEEIERIKQKQEKEKEKEICRLFIHKKCRFGNKCRFLHQQPQIIKMPEREDPYFTLEIRFPEDCKYPYEPPYFYFYKNDGIFPSINCLRIGKRLYDEALLISADGTPSIFSIISLLENEYDIKKYLEENKKQFIDQNELLFQKQPENEDETNIATHYELGSIHRKNRNNISWEEILKEDNLIEKNFKEKQTNSRYKKMKEIRETLPAWTKIDEILELIHKNQVTIISGETGCGKSTQVPQFLLDDWICNRSKSKEHVNIICTQPRRISAIGVAERVATERNECIGDIVGYQIRLESKISNRTRLTFCTTGILLQRFSMNPELTDVTHIIVDEVHERSAESDFLLMLLKELLHKRSNLKIILMSATLKSEIFSSYFKGAPVLCIPGKTFPVERIFLEDIFEKTNYVLEENSKFTRKIKGDWMQLQIDLETAQIEGLSAPIPKESIEDENLSLMQLVSRYQAYNKQTHKNLYVMDYDKINFELIETILEWITFGEHNYPKTGSILIFLPGFAEIIALKDRLNDNKFLSPKTGKFIIIPLHSSLSNEEQNLVFKKSKNVRKIVLSTNIAETSITIDDCVFVIDSGKMKETRFNSNQNMESLETCWVSRANALQRKGRAGRVMSGICFHLYTSYKFKYHFTAQPVPEILRIPLEPLLLRIQLLHIGKKIDLHKILSKMLEPPTEENINSAIKRLQDVGAFNSECTLTPLGHHLATLPVNVRIGKLILFGTIFCCLDSALTIAACLSHKNPFTIPFEKRHEIDAKKEFFTANSDQLTILKAYKKWLEAYTRNSNAGQAFANENYLSMRTLCTLADIKYQLLELLVSIGFVPINLPKRQPNVDKIVEITGFELNINNDNYKLLQGLLCAALYPNVVKVFTPEKSFQIQSAGAVPIQPKPEELRFQTKNDGFVSIHPSSVNFHVGYFPSPYLVFQEKVKTSKIFIKEVSMVPILPLILFSDYELKIELHNGIFIVSLEDDWILFSVESHRVAQLLQRIRIELVELLEQKMKEPLLNLLNHQNGKKIIQTIVNVVTRE</sequence>
<dbReference type="GeneID" id="725983"/>
<evidence type="ECO:0000259" key="21">
    <source>
        <dbReference type="PROSITE" id="PS51194"/>
    </source>
</evidence>
<dbReference type="InterPro" id="IPR011709">
    <property type="entry name" value="DEAD-box_helicase_OB_fold"/>
</dbReference>
<evidence type="ECO:0000256" key="14">
    <source>
        <dbReference type="ARBA" id="ARBA00083389"/>
    </source>
</evidence>
<dbReference type="InterPro" id="IPR014001">
    <property type="entry name" value="Helicase_ATP-bd"/>
</dbReference>
<comment type="catalytic activity">
    <reaction evidence="11">
        <text>ATP + H2O = ADP + phosphate + H(+)</text>
        <dbReference type="Rhea" id="RHEA:13065"/>
        <dbReference type="ChEBI" id="CHEBI:15377"/>
        <dbReference type="ChEBI" id="CHEBI:15378"/>
        <dbReference type="ChEBI" id="CHEBI:30616"/>
        <dbReference type="ChEBI" id="CHEBI:43474"/>
        <dbReference type="ChEBI" id="CHEBI:456216"/>
        <dbReference type="EC" id="3.6.4.13"/>
    </reaction>
</comment>
<feature type="domain" description="RWD" evidence="19">
    <location>
        <begin position="186"/>
        <end position="346"/>
    </location>
</feature>
<keyword evidence="10 16" id="KW-0175">Coiled coil</keyword>
<dbReference type="InterPro" id="IPR048333">
    <property type="entry name" value="HA2_WH"/>
</dbReference>
<dbReference type="SMART" id="SM00487">
    <property type="entry name" value="DEXDc"/>
    <property type="match status" value="1"/>
</dbReference>
<dbReference type="InterPro" id="IPR001650">
    <property type="entry name" value="Helicase_C-like"/>
</dbReference>
<dbReference type="GO" id="GO:0016787">
    <property type="term" value="F:hydrolase activity"/>
    <property type="evidence" value="ECO:0007669"/>
    <property type="project" value="UniProtKB-KW"/>
</dbReference>
<evidence type="ECO:0000256" key="8">
    <source>
        <dbReference type="ARBA" id="ARBA00022833"/>
    </source>
</evidence>
<dbReference type="EC" id="3.6.4.13" evidence="2"/>
<dbReference type="SUPFAM" id="SSF52540">
    <property type="entry name" value="P-loop containing nucleoside triphosphate hydrolases"/>
    <property type="match status" value="1"/>
</dbReference>
<dbReference type="PROSITE" id="PS50030">
    <property type="entry name" value="UBA"/>
    <property type="match status" value="1"/>
</dbReference>
<dbReference type="Pfam" id="PF00271">
    <property type="entry name" value="Helicase_C"/>
    <property type="match status" value="1"/>
</dbReference>
<dbReference type="Pfam" id="PF00270">
    <property type="entry name" value="DEAD"/>
    <property type="match status" value="1"/>
</dbReference>
<dbReference type="PROSITE" id="PS50103">
    <property type="entry name" value="ZF_C3H1"/>
    <property type="match status" value="1"/>
</dbReference>
<comment type="similarity">
    <text evidence="1">Belongs to the DEAD box helicase family. DEAH subfamily.</text>
</comment>
<feature type="coiled-coil region" evidence="16">
    <location>
        <begin position="213"/>
        <end position="240"/>
    </location>
</feature>
<evidence type="ECO:0000259" key="17">
    <source>
        <dbReference type="PROSITE" id="PS50030"/>
    </source>
</evidence>
<comment type="function">
    <text evidence="12">Probable ATP-binding RNA helicase.</text>
</comment>
<dbReference type="Gene3D" id="3.10.110.10">
    <property type="entry name" value="Ubiquitin Conjugating Enzyme"/>
    <property type="match status" value="1"/>
</dbReference>
<dbReference type="FunFam" id="1.20.120.1080:FF:000002">
    <property type="entry name" value="Putative ATP-dependent RNA helicase DHX36"/>
    <property type="match status" value="1"/>
</dbReference>
<dbReference type="FunFam" id="3.40.50.300:FF:000325">
    <property type="entry name" value="ATP-dependent RNA helicase DHX29"/>
    <property type="match status" value="1"/>
</dbReference>
<evidence type="ECO:0000256" key="6">
    <source>
        <dbReference type="ARBA" id="ARBA00022801"/>
    </source>
</evidence>
<evidence type="ECO:0000256" key="7">
    <source>
        <dbReference type="ARBA" id="ARBA00022806"/>
    </source>
</evidence>
<dbReference type="Pfam" id="PF07717">
    <property type="entry name" value="OB_NTP_bind"/>
    <property type="match status" value="1"/>
</dbReference>
<dbReference type="PANTHER" id="PTHR18934">
    <property type="entry name" value="ATP-DEPENDENT RNA HELICASE"/>
    <property type="match status" value="1"/>
</dbReference>
<keyword evidence="5 15" id="KW-0863">Zinc-finger</keyword>
<evidence type="ECO:0000256" key="1">
    <source>
        <dbReference type="ARBA" id="ARBA00008792"/>
    </source>
</evidence>
<evidence type="ECO:0000256" key="9">
    <source>
        <dbReference type="ARBA" id="ARBA00022840"/>
    </source>
</evidence>
<evidence type="ECO:0000256" key="12">
    <source>
        <dbReference type="ARBA" id="ARBA00057709"/>
    </source>
</evidence>
<dbReference type="Pfam" id="PF05773">
    <property type="entry name" value="RWD"/>
    <property type="match status" value="1"/>
</dbReference>
<dbReference type="GO" id="GO:0008270">
    <property type="term" value="F:zinc ion binding"/>
    <property type="evidence" value="ECO:0007669"/>
    <property type="project" value="UniProtKB-KW"/>
</dbReference>
<dbReference type="PROSITE" id="PS50908">
    <property type="entry name" value="RWD"/>
    <property type="match status" value="1"/>
</dbReference>
<reference evidence="24" key="2">
    <citation type="submission" date="2025-04" db="UniProtKB">
        <authorList>
            <consortium name="RefSeq"/>
        </authorList>
    </citation>
    <scope>IDENTIFICATION</scope>
    <source>
        <strain evidence="24">DH4</strain>
        <tissue evidence="24">Whole body</tissue>
    </source>
</reference>
<dbReference type="KEGG" id="ame:725983"/>
<evidence type="ECO:0000313" key="22">
    <source>
        <dbReference type="EnsemblMetazoa" id="XP_026299060"/>
    </source>
</evidence>
<dbReference type="CDD" id="cd18791">
    <property type="entry name" value="SF2_C_RHA"/>
    <property type="match status" value="1"/>
</dbReference>
<keyword evidence="9" id="KW-0067">ATP-binding</keyword>
<dbReference type="InterPro" id="IPR006575">
    <property type="entry name" value="RWD_dom"/>
</dbReference>
<evidence type="ECO:0000256" key="11">
    <source>
        <dbReference type="ARBA" id="ARBA00047984"/>
    </source>
</evidence>
<feature type="domain" description="UBA" evidence="17">
    <location>
        <begin position="114"/>
        <end position="159"/>
    </location>
</feature>
<dbReference type="FunFam" id="3.40.50.300:FF:000284">
    <property type="entry name" value="probable ATP-dependent RNA helicase YTHDC2"/>
    <property type="match status" value="1"/>
</dbReference>
<dbReference type="AlphaFoldDB" id="A0A7M7MPR8"/>
<dbReference type="SMART" id="SM00847">
    <property type="entry name" value="HA2"/>
    <property type="match status" value="1"/>
</dbReference>
<evidence type="ECO:0000313" key="24">
    <source>
        <dbReference type="RefSeq" id="XP_026299060.1"/>
    </source>
</evidence>
<dbReference type="InterPro" id="IPR059023">
    <property type="entry name" value="RNA_hel_CTD"/>
</dbReference>
<evidence type="ECO:0000256" key="16">
    <source>
        <dbReference type="SAM" id="Coils"/>
    </source>
</evidence>
<keyword evidence="23" id="KW-1185">Reference proteome</keyword>
<evidence type="ECO:0000259" key="18">
    <source>
        <dbReference type="PROSITE" id="PS50103"/>
    </source>
</evidence>
<dbReference type="GO" id="GO:0003723">
    <property type="term" value="F:RNA binding"/>
    <property type="evidence" value="ECO:0007669"/>
    <property type="project" value="TreeGrafter"/>
</dbReference>
<dbReference type="SUPFAM" id="SSF54495">
    <property type="entry name" value="UBC-like"/>
    <property type="match status" value="1"/>
</dbReference>
<reference evidence="22" key="1">
    <citation type="submission" date="2021-01" db="UniProtKB">
        <authorList>
            <consortium name="EnsemblMetazoa"/>
        </authorList>
    </citation>
    <scope>IDENTIFICATION</scope>
    <source>
        <strain evidence="22">DH4</strain>
    </source>
</reference>
<evidence type="ECO:0000259" key="19">
    <source>
        <dbReference type="PROSITE" id="PS50908"/>
    </source>
</evidence>
<dbReference type="InterPro" id="IPR007502">
    <property type="entry name" value="Helicase-assoc_dom"/>
</dbReference>
<dbReference type="PROSITE" id="PS51194">
    <property type="entry name" value="HELICASE_CTER"/>
    <property type="match status" value="1"/>
</dbReference>
<dbReference type="OrthoDB" id="5600252at2759"/>
<name>A0A7M7MPR8_APIME</name>
<dbReference type="PROSITE" id="PS51192">
    <property type="entry name" value="HELICASE_ATP_BIND_1"/>
    <property type="match status" value="1"/>
</dbReference>
<evidence type="ECO:0000256" key="13">
    <source>
        <dbReference type="ARBA" id="ARBA00071682"/>
    </source>
</evidence>
<feature type="domain" description="C3H1-type" evidence="18">
    <location>
        <begin position="237"/>
        <end position="264"/>
    </location>
</feature>
<dbReference type="Proteomes" id="UP000005203">
    <property type="component" value="Linkage group LG10"/>
</dbReference>
<dbReference type="InterPro" id="IPR027417">
    <property type="entry name" value="P-loop_NTPase"/>
</dbReference>
<dbReference type="Pfam" id="PF26026">
    <property type="entry name" value="RNA_hel_CTD"/>
    <property type="match status" value="1"/>
</dbReference>
<dbReference type="InterPro" id="IPR009060">
    <property type="entry name" value="UBA-like_sf"/>
</dbReference>
<dbReference type="CDD" id="cd23825">
    <property type="entry name" value="RWD_DHX57"/>
    <property type="match status" value="1"/>
</dbReference>
<feature type="domain" description="Helicase C-terminal" evidence="21">
    <location>
        <begin position="707"/>
        <end position="883"/>
    </location>
</feature>
<evidence type="ECO:0000259" key="20">
    <source>
        <dbReference type="PROSITE" id="PS51192"/>
    </source>
</evidence>
<organism evidence="22">
    <name type="scientific">Apis mellifera</name>
    <name type="common">Honeybee</name>
    <dbReference type="NCBI Taxonomy" id="7460"/>
    <lineage>
        <taxon>Eukaryota</taxon>
        <taxon>Metazoa</taxon>
        <taxon>Ecdysozoa</taxon>
        <taxon>Arthropoda</taxon>
        <taxon>Hexapoda</taxon>
        <taxon>Insecta</taxon>
        <taxon>Pterygota</taxon>
        <taxon>Neoptera</taxon>
        <taxon>Endopterygota</taxon>
        <taxon>Hymenoptera</taxon>
        <taxon>Apocrita</taxon>
        <taxon>Aculeata</taxon>
        <taxon>Apoidea</taxon>
        <taxon>Anthophila</taxon>
        <taxon>Apidae</taxon>
        <taxon>Apis</taxon>
    </lineage>
</organism>
<protein>
    <recommendedName>
        <fullName evidence="13">Putative ATP-dependent RNA helicase DHX57</fullName>
        <ecNumber evidence="2">3.6.4.13</ecNumber>
    </recommendedName>
    <alternativeName>
        <fullName evidence="14">DEAH box protein 57</fullName>
    </alternativeName>
</protein>
<dbReference type="Pfam" id="PF21010">
    <property type="entry name" value="HA2_C"/>
    <property type="match status" value="1"/>
</dbReference>
<dbReference type="EnsemblMetazoa" id="XM_026443275">
    <property type="protein sequence ID" value="XP_026299060"/>
    <property type="gene ID" value="LOC725983"/>
</dbReference>
<dbReference type="RefSeq" id="XP_026299060.1">
    <property type="nucleotide sequence ID" value="XM_026443275.1"/>
</dbReference>
<feature type="zinc finger region" description="C3H1-type" evidence="15">
    <location>
        <begin position="237"/>
        <end position="264"/>
    </location>
</feature>